<dbReference type="EMBL" id="KB320809">
    <property type="protein sequence ID" value="ELW62598.1"/>
    <property type="molecule type" value="Genomic_DNA"/>
</dbReference>
<name>L9KIR8_TUPCH</name>
<evidence type="ECO:0000313" key="2">
    <source>
        <dbReference type="EMBL" id="ELW62598.1"/>
    </source>
</evidence>
<dbReference type="InParanoid" id="L9KIR8"/>
<accession>L9KIR8</accession>
<protein>
    <submittedName>
        <fullName evidence="2">Uncharacterized protein</fullName>
    </submittedName>
</protein>
<dbReference type="AlphaFoldDB" id="L9KIR8"/>
<gene>
    <name evidence="2" type="ORF">TREES_T100007764</name>
</gene>
<feature type="region of interest" description="Disordered" evidence="1">
    <location>
        <begin position="42"/>
        <end position="116"/>
    </location>
</feature>
<proteinExistence type="predicted"/>
<organism evidence="2 3">
    <name type="scientific">Tupaia chinensis</name>
    <name type="common">Chinese tree shrew</name>
    <name type="synonym">Tupaia belangeri chinensis</name>
    <dbReference type="NCBI Taxonomy" id="246437"/>
    <lineage>
        <taxon>Eukaryota</taxon>
        <taxon>Metazoa</taxon>
        <taxon>Chordata</taxon>
        <taxon>Craniata</taxon>
        <taxon>Vertebrata</taxon>
        <taxon>Euteleostomi</taxon>
        <taxon>Mammalia</taxon>
        <taxon>Eutheria</taxon>
        <taxon>Euarchontoglires</taxon>
        <taxon>Scandentia</taxon>
        <taxon>Tupaiidae</taxon>
        <taxon>Tupaia</taxon>
    </lineage>
</organism>
<sequence>MTVTLAAWSEPEGTAWLGNGPDQSRAEGSSCVGTALHGSCTDGSCTGKRPVVSGDAARGQKRPSDEGQPQDTLGNPGRGKNRKLSADLRVGTRAPLFPGEKALNHDPAEGATVRIC</sequence>
<keyword evidence="3" id="KW-1185">Reference proteome</keyword>
<dbReference type="Proteomes" id="UP000011518">
    <property type="component" value="Unassembled WGS sequence"/>
</dbReference>
<reference evidence="3" key="1">
    <citation type="submission" date="2012-07" db="EMBL/GenBank/DDBJ databases">
        <title>Genome of the Chinese tree shrew, a rising model animal genetically related to primates.</title>
        <authorList>
            <person name="Zhang G."/>
            <person name="Fan Y."/>
            <person name="Yao Y."/>
            <person name="Huang Z."/>
        </authorList>
    </citation>
    <scope>NUCLEOTIDE SEQUENCE [LARGE SCALE GENOMIC DNA]</scope>
</reference>
<evidence type="ECO:0000256" key="1">
    <source>
        <dbReference type="SAM" id="MobiDB-lite"/>
    </source>
</evidence>
<evidence type="ECO:0000313" key="3">
    <source>
        <dbReference type="Proteomes" id="UP000011518"/>
    </source>
</evidence>
<reference evidence="3" key="2">
    <citation type="journal article" date="2013" name="Nat. Commun.">
        <title>Genome of the Chinese tree shrew.</title>
        <authorList>
            <person name="Fan Y."/>
            <person name="Huang Z.Y."/>
            <person name="Cao C.C."/>
            <person name="Chen C.S."/>
            <person name="Chen Y.X."/>
            <person name="Fan D.D."/>
            <person name="He J."/>
            <person name="Hou H.L."/>
            <person name="Hu L."/>
            <person name="Hu X.T."/>
            <person name="Jiang X.T."/>
            <person name="Lai R."/>
            <person name="Lang Y.S."/>
            <person name="Liang B."/>
            <person name="Liao S.G."/>
            <person name="Mu D."/>
            <person name="Ma Y.Y."/>
            <person name="Niu Y.Y."/>
            <person name="Sun X.Q."/>
            <person name="Xia J.Q."/>
            <person name="Xiao J."/>
            <person name="Xiong Z.Q."/>
            <person name="Xu L."/>
            <person name="Yang L."/>
            <person name="Zhang Y."/>
            <person name="Zhao W."/>
            <person name="Zhao X.D."/>
            <person name="Zheng Y.T."/>
            <person name="Zhou J.M."/>
            <person name="Zhu Y.B."/>
            <person name="Zhang G.J."/>
            <person name="Wang J."/>
            <person name="Yao Y.G."/>
        </authorList>
    </citation>
    <scope>NUCLEOTIDE SEQUENCE [LARGE SCALE GENOMIC DNA]</scope>
</reference>
<feature type="region of interest" description="Disordered" evidence="1">
    <location>
        <begin position="1"/>
        <end position="30"/>
    </location>
</feature>